<dbReference type="WBParaSite" id="scaffold7411_cov157.g11992">
    <property type="protein sequence ID" value="scaffold7411_cov157.g11992"/>
    <property type="gene ID" value="scaffold7411_cov157.g11992"/>
</dbReference>
<keyword evidence="1" id="KW-1185">Reference proteome</keyword>
<dbReference type="Proteomes" id="UP000887561">
    <property type="component" value="Unplaced"/>
</dbReference>
<name>A0A915N6V3_MELJA</name>
<evidence type="ECO:0000313" key="1">
    <source>
        <dbReference type="Proteomes" id="UP000887561"/>
    </source>
</evidence>
<dbReference type="Gene3D" id="1.10.1410.10">
    <property type="match status" value="1"/>
</dbReference>
<dbReference type="AlphaFoldDB" id="A0A915N6V3"/>
<sequence>MNRVQTLIDRELTQVGSASEYAVKPFRLAVKPFRLVQNISENKDEYEQIKKRMYLHYFEWIFGYSKSMRETFGEYKEKEMLKLKSRLVYLLGEDNLLKLEEAQPNALKIKEAKNAELRIAISILTKDLDEIALESRHLIMNNDLLDNSGFNAYSIKLREVYYYARKARDSLEEDLQKEDNLPNSVCVLIKSIIYILLSLQDIINYKNIPTAKFENLFKKLKNFKAKSVLEQKYDLLDLYDFYSKCDDKNEQDVALLEQRLYLQSFHQESANDPKIKELMKIPGAKSKMEILVPNFKLKYFIENDPFLDENQLREHFWEAILSDDKTINLRGILGLKYFVTVRWIYGEIKKLEDKYPSNPKIENLSLHFKKKRGIIGSRYDKIFVLDFNKIEKKHGKIIEKLEKEIREIISEMKRTKVPLSKEFEEIEESLKVFSKWIQDLIFNELNRQLELKAVWEGKMKSDPREGNKERKGFAIELKDGLNDKNASDRLVELIGEKYRAYDIIFIKLEEGGYKEPVKFDNFDDKKELEIKEIEEQTRIDEKALEEDRNLEKLRGDKTAEISLIEIVNKGKEKYFMKHEAEKIFKIEEGSSTNIINDQNKLAKKLGLDTWFNDYYNASNQKQTCDFLITNLVNIEVLKDYSTIEGIILCENDSKTDDNRKEFVENKFLGNKLCNEKRRGECSDSSIYCQICQVQAAKYLSKSLHLSISINFRIENLNIYLKFVVVPKMMKLMKGINDRRLNIIDKEIKELGVVLSLENEPIGTKMIYELSENSIYGGIYGFLNDKALFALAYDLIKTHEKDHICQILENFHKKFIENWVDVNMAGKTENEWDDLKEREWRKVEFGEDAGEKHYWRIIPPGYPTQNSLLTLNESTAKIIIKQSKKGLEKLSEVIKEVNEKMSLEVIKMKWLDCQLRVQLVEHIEKQVDIIEYLHIRPLKLLDSEKCPKELEAKLKEKYLDWRCTYWIIGIEIKQSKLDKDAILNLEELNPKIDSLKKRLIELYKNAVSNLGIRIKDLNLGIKYMEKENLKKWCEVNLEAENKC</sequence>
<organism evidence="1 2">
    <name type="scientific">Meloidogyne javanica</name>
    <name type="common">Root-knot nematode worm</name>
    <dbReference type="NCBI Taxonomy" id="6303"/>
    <lineage>
        <taxon>Eukaryota</taxon>
        <taxon>Metazoa</taxon>
        <taxon>Ecdysozoa</taxon>
        <taxon>Nematoda</taxon>
        <taxon>Chromadorea</taxon>
        <taxon>Rhabditida</taxon>
        <taxon>Tylenchina</taxon>
        <taxon>Tylenchomorpha</taxon>
        <taxon>Tylenchoidea</taxon>
        <taxon>Meloidogynidae</taxon>
        <taxon>Meloidogyninae</taxon>
        <taxon>Meloidogyne</taxon>
        <taxon>Meloidogyne incognita group</taxon>
    </lineage>
</organism>
<proteinExistence type="predicted"/>
<reference evidence="2" key="1">
    <citation type="submission" date="2022-11" db="UniProtKB">
        <authorList>
            <consortium name="WormBaseParasite"/>
        </authorList>
    </citation>
    <scope>IDENTIFICATION</scope>
</reference>
<protein>
    <submittedName>
        <fullName evidence="2">Uncharacterized protein</fullName>
    </submittedName>
</protein>
<dbReference type="SUPFAM" id="SSF81631">
    <property type="entry name" value="PAP/OAS1 substrate-binding domain"/>
    <property type="match status" value="1"/>
</dbReference>
<accession>A0A915N6V3</accession>
<evidence type="ECO:0000313" key="2">
    <source>
        <dbReference type="WBParaSite" id="scaffold7411_cov157.g11992"/>
    </source>
</evidence>